<feature type="signal peptide" evidence="1">
    <location>
        <begin position="1"/>
        <end position="22"/>
    </location>
</feature>
<reference evidence="2 3" key="1">
    <citation type="submission" date="2019-04" db="EMBL/GenBank/DDBJ databases">
        <authorList>
            <person name="Li Y."/>
            <person name="Wang J."/>
        </authorList>
    </citation>
    <scope>NUCLEOTIDE SEQUENCE [LARGE SCALE GENOMIC DNA]</scope>
    <source>
        <strain evidence="2 3">DSM 14668</strain>
    </source>
</reference>
<name>A0A4U1JDX0_9BACT</name>
<organism evidence="2 3">
    <name type="scientific">Polyangium fumosum</name>
    <dbReference type="NCBI Taxonomy" id="889272"/>
    <lineage>
        <taxon>Bacteria</taxon>
        <taxon>Pseudomonadati</taxon>
        <taxon>Myxococcota</taxon>
        <taxon>Polyangia</taxon>
        <taxon>Polyangiales</taxon>
        <taxon>Polyangiaceae</taxon>
        <taxon>Polyangium</taxon>
    </lineage>
</organism>
<dbReference type="PROSITE" id="PS51257">
    <property type="entry name" value="PROKAR_LIPOPROTEIN"/>
    <property type="match status" value="1"/>
</dbReference>
<comment type="caution">
    <text evidence="2">The sequence shown here is derived from an EMBL/GenBank/DDBJ whole genome shotgun (WGS) entry which is preliminary data.</text>
</comment>
<evidence type="ECO:0000256" key="1">
    <source>
        <dbReference type="SAM" id="SignalP"/>
    </source>
</evidence>
<dbReference type="EMBL" id="SSMQ01000011">
    <property type="protein sequence ID" value="TKD09162.1"/>
    <property type="molecule type" value="Genomic_DNA"/>
</dbReference>
<evidence type="ECO:0008006" key="4">
    <source>
        <dbReference type="Google" id="ProtNLM"/>
    </source>
</evidence>
<accession>A0A4U1JDX0</accession>
<dbReference type="Proteomes" id="UP000309215">
    <property type="component" value="Unassembled WGS sequence"/>
</dbReference>
<gene>
    <name evidence="2" type="ORF">E8A74_12815</name>
</gene>
<feature type="chain" id="PRO_5020780649" description="DUF4377 domain-containing protein" evidence="1">
    <location>
        <begin position="23"/>
        <end position="131"/>
    </location>
</feature>
<evidence type="ECO:0000313" key="3">
    <source>
        <dbReference type="Proteomes" id="UP000309215"/>
    </source>
</evidence>
<dbReference type="RefSeq" id="WP_136929271.1">
    <property type="nucleotide sequence ID" value="NZ_SSMQ01000011.1"/>
</dbReference>
<evidence type="ECO:0000313" key="2">
    <source>
        <dbReference type="EMBL" id="TKD09162.1"/>
    </source>
</evidence>
<keyword evidence="3" id="KW-1185">Reference proteome</keyword>
<proteinExistence type="predicted"/>
<sequence length="131" mass="14680">MRITVVILVAIHGLLTTSCSHAESNRITLQRGEVQRVEECHLLLDFAPISPKGVPFADMRYVCGVSESALKQQEWWGDKPQPLAFAMKQGDCIPLDTAYYCVDAIEPGASVTLKATYKKPRRPEHMLERLP</sequence>
<dbReference type="AlphaFoldDB" id="A0A4U1JDX0"/>
<protein>
    <recommendedName>
        <fullName evidence="4">DUF4377 domain-containing protein</fullName>
    </recommendedName>
</protein>
<keyword evidence="1" id="KW-0732">Signal</keyword>
<dbReference type="OrthoDB" id="5531480at2"/>